<feature type="compositionally biased region" description="Polar residues" evidence="2">
    <location>
        <begin position="661"/>
        <end position="673"/>
    </location>
</feature>
<keyword evidence="1" id="KW-0479">Metal-binding</keyword>
<dbReference type="EMBL" id="ML976690">
    <property type="protein sequence ID" value="KAF1971922.1"/>
    <property type="molecule type" value="Genomic_DNA"/>
</dbReference>
<dbReference type="GO" id="GO:0008270">
    <property type="term" value="F:zinc ion binding"/>
    <property type="evidence" value="ECO:0007669"/>
    <property type="project" value="UniProtKB-KW"/>
</dbReference>
<feature type="compositionally biased region" description="Polar residues" evidence="2">
    <location>
        <begin position="702"/>
        <end position="721"/>
    </location>
</feature>
<evidence type="ECO:0000313" key="4">
    <source>
        <dbReference type="EMBL" id="KAF1971922.1"/>
    </source>
</evidence>
<keyword evidence="1" id="KW-0862">Zinc</keyword>
<name>A0A6A5V7B1_9PLEO</name>
<feature type="domain" description="C2H2-type" evidence="3">
    <location>
        <begin position="61"/>
        <end position="89"/>
    </location>
</feature>
<feature type="region of interest" description="Disordered" evidence="2">
    <location>
        <begin position="1639"/>
        <end position="1659"/>
    </location>
</feature>
<keyword evidence="1" id="KW-0863">Zinc-finger</keyword>
<dbReference type="SMART" id="SM00355">
    <property type="entry name" value="ZnF_C2H2"/>
    <property type="match status" value="4"/>
</dbReference>
<organism evidence="4 5">
    <name type="scientific">Bimuria novae-zelandiae CBS 107.79</name>
    <dbReference type="NCBI Taxonomy" id="1447943"/>
    <lineage>
        <taxon>Eukaryota</taxon>
        <taxon>Fungi</taxon>
        <taxon>Dikarya</taxon>
        <taxon>Ascomycota</taxon>
        <taxon>Pezizomycotina</taxon>
        <taxon>Dothideomycetes</taxon>
        <taxon>Pleosporomycetidae</taxon>
        <taxon>Pleosporales</taxon>
        <taxon>Massarineae</taxon>
        <taxon>Didymosphaeriaceae</taxon>
        <taxon>Bimuria</taxon>
    </lineage>
</organism>
<dbReference type="Proteomes" id="UP000800036">
    <property type="component" value="Unassembled WGS sequence"/>
</dbReference>
<dbReference type="InterPro" id="IPR013087">
    <property type="entry name" value="Znf_C2H2_type"/>
</dbReference>
<evidence type="ECO:0000256" key="1">
    <source>
        <dbReference type="PROSITE-ProRule" id="PRU00042"/>
    </source>
</evidence>
<evidence type="ECO:0000259" key="3">
    <source>
        <dbReference type="PROSITE" id="PS50157"/>
    </source>
</evidence>
<evidence type="ECO:0000313" key="5">
    <source>
        <dbReference type="Proteomes" id="UP000800036"/>
    </source>
</evidence>
<evidence type="ECO:0000256" key="2">
    <source>
        <dbReference type="SAM" id="MobiDB-lite"/>
    </source>
</evidence>
<protein>
    <recommendedName>
        <fullName evidence="3">C2H2-type domain-containing protein</fullName>
    </recommendedName>
</protein>
<dbReference type="PROSITE" id="PS50157">
    <property type="entry name" value="ZINC_FINGER_C2H2_2"/>
    <property type="match status" value="1"/>
</dbReference>
<feature type="region of interest" description="Disordered" evidence="2">
    <location>
        <begin position="886"/>
        <end position="925"/>
    </location>
</feature>
<proteinExistence type="predicted"/>
<sequence length="1659" mass="186115">MATVASPFLDRSPRSSPLVRTLSQTHMYPKTTGPINAASATVDSARTSVNPSHFGSASKTIACPECGHPFSRDAEVRRHVLERHRCPHEDCAKVKFTSSKTRDDHQRIIHHGCLGHRCGKCLLEGEPPNTLPRIDKLKEHYRKAHNLKPTFEPIKCEHQACLPSKNFGGGFFESSMALQQHDRRAHKGLTKNSALGSLIPDLSDSTMQVTVELQNKASSTTALSASASHQEESVSPQSKIFALDVDEDANLIKMWNDHVLDHFPTIVREADICSTYSVSLLRRRSKSVCAIYMPREDVPIVSFSQGTPVRLVDDDADAAWLDELLPDGKFPHERRYYPKLAMGVSVGIQGCKHVSATSGGFVKVEGRIYMLTVEHLFGACSCLGTFEVQSPSISDANHVQRQSTKKLCELMLRIQQACPDEIPLEQAPERLFPAQIDEEIEQYTRILTESEDNDENLRKYAFGRVRERSGLGQPAQRRSINPRSGGKAHLMDWSLIEVTAKHRQGNNVHRYGRNAEPTIHDLCMERTHPKGCVNPALMQFQDENGAITYEWSLIVPECERLRDIVFKGDSGAWIISDDDKLLGQLWGWDNGYLLFTPIVDIFADIAQTLNKSIDVISLPKVQTPTTSNLLGRTVTDSPPAVLEETHSFEMEKHLDPALESSPLSPVTTPTNGRRSTHHPDAHGPKNYGSSTEKHDDEEQISETESSVTGKTYSTRPTTMSDPRSLKRITGQPTIIEQLVEEPMDDGQFTVSDYSEVHITAEQSKLIIETLTRLLLEDLSENLVLAHSQPLRSDTFLELVELSIRSYAVKVMKDNAKRSRTRTVSIAIRRLRNEIALRIQIALIDPNEFEYEQRPLPSIVREMSGIEQTSEEKCSNWDGGNVTDYIPDNELPSNPPEGYTMDNELPSNPPEDWQNRAGGSDASVSGVPPEYEDIYTYLVGHEAFPTLKEDLKKGVEQHFGDQMGLIRLRILRALEHHPSSTFGIAHEQYPTGHLQTIRHVLTLTGNSEDAELTTVEHYLHQTWPRYSYELVDHITYIVSRGIEGRPCPFIEYHPEQRIFLVCGDEDRIVAVAQQLAWLGAACCAPSGQLAVCYTTISQLDNNGEASRLDYRKESYPLLDITYDVSSSGIESSNSCWHDLVGDSMIAHGFPIRKRVHGEIGLLLSMELMAVLAKIPFATCYRNGYVFKGRSFILEPVERRETSVQWHLFQKQGKTRVRYEDLAELCPKRLMLDTYDETDLLSAECFLGWCPQCDINLATEGYNYRSIQYSKAGPLSKSTISLTSFSVGFQQWGAASLNYTIRNNQGYYRNAMAEFYLDLLDDAAQIDVVLQDMEDRRAWHTNAETMILHMILHRHDCGRLRGNNNTTLMLVKADADDPSSVRSAMLSNADTIIGPDQHLKDTNVTNKSFIDLVKELYTVLEALQATQEDLEKEAGFEVTLDRGYRVSGWEYRSLVDRQLHPKPGRTKLARTCGEWPKLMRELGAVVLFGDCFQDVFRPRIDSDLCCALKTLPKGKDLLAMQAATLQELYDKSGSWACDDNMARITRAGTKLHPSKHLFDSCPITGGHNCTCERIQQLDFSNNSKKVTKLSGLTNTGAIIIGTKDALKVKWKLFSKRDSTPTVTSAPLTHPQLQLQPLLVPTAQPLPPTQNLPNPLPSQPIP</sequence>
<keyword evidence="5" id="KW-1185">Reference proteome</keyword>
<accession>A0A6A5V7B1</accession>
<feature type="region of interest" description="Disordered" evidence="2">
    <location>
        <begin position="654"/>
        <end position="725"/>
    </location>
</feature>
<dbReference type="PROSITE" id="PS00028">
    <property type="entry name" value="ZINC_FINGER_C2H2_1"/>
    <property type="match status" value="1"/>
</dbReference>
<dbReference type="OrthoDB" id="1577640at2759"/>
<reference evidence="4" key="1">
    <citation type="journal article" date="2020" name="Stud. Mycol.">
        <title>101 Dothideomycetes genomes: a test case for predicting lifestyles and emergence of pathogens.</title>
        <authorList>
            <person name="Haridas S."/>
            <person name="Albert R."/>
            <person name="Binder M."/>
            <person name="Bloem J."/>
            <person name="Labutti K."/>
            <person name="Salamov A."/>
            <person name="Andreopoulos B."/>
            <person name="Baker S."/>
            <person name="Barry K."/>
            <person name="Bills G."/>
            <person name="Bluhm B."/>
            <person name="Cannon C."/>
            <person name="Castanera R."/>
            <person name="Culley D."/>
            <person name="Daum C."/>
            <person name="Ezra D."/>
            <person name="Gonzalez J."/>
            <person name="Henrissat B."/>
            <person name="Kuo A."/>
            <person name="Liang C."/>
            <person name="Lipzen A."/>
            <person name="Lutzoni F."/>
            <person name="Magnuson J."/>
            <person name="Mondo S."/>
            <person name="Nolan M."/>
            <person name="Ohm R."/>
            <person name="Pangilinan J."/>
            <person name="Park H.-J."/>
            <person name="Ramirez L."/>
            <person name="Alfaro M."/>
            <person name="Sun H."/>
            <person name="Tritt A."/>
            <person name="Yoshinaga Y."/>
            <person name="Zwiers L.-H."/>
            <person name="Turgeon B."/>
            <person name="Goodwin S."/>
            <person name="Spatafora J."/>
            <person name="Crous P."/>
            <person name="Grigoriev I."/>
        </authorList>
    </citation>
    <scope>NUCLEOTIDE SEQUENCE</scope>
    <source>
        <strain evidence="4">CBS 107.79</strain>
    </source>
</reference>
<gene>
    <name evidence="4" type="ORF">BU23DRAFT_569422</name>
</gene>
<feature type="compositionally biased region" description="Pro residues" evidence="2">
    <location>
        <begin position="1641"/>
        <end position="1659"/>
    </location>
</feature>